<evidence type="ECO:0000313" key="2">
    <source>
        <dbReference type="Proteomes" id="UP000823485"/>
    </source>
</evidence>
<dbReference type="Proteomes" id="UP000823485">
    <property type="component" value="Unassembled WGS sequence"/>
</dbReference>
<proteinExistence type="predicted"/>
<reference evidence="1 2" key="1">
    <citation type="submission" date="2021-01" db="EMBL/GenBank/DDBJ databases">
        <title>Genomic Encyclopedia of Type Strains, Phase IV (KMG-IV): sequencing the most valuable type-strain genomes for metagenomic binning, comparative biology and taxonomic classification.</title>
        <authorList>
            <person name="Goeker M."/>
        </authorList>
    </citation>
    <scope>NUCLEOTIDE SEQUENCE [LARGE SCALE GENOMIC DNA]</scope>
    <source>
        <strain evidence="1 2">DSM 105453</strain>
    </source>
</reference>
<sequence>MEWTLAGLFAVSALLLIISFSSSRKASQARQEEIDMLHITNMNEINELRDMIQNIEHDIEIVINKAGIQLSSEERETLRTVLNLYKRKYSIESIAQKTRMTENEIKQILAPYITANSERRKVANET</sequence>
<organism evidence="1 2">
    <name type="scientific">Siminovitchia thermophila</name>
    <dbReference type="NCBI Taxonomy" id="1245522"/>
    <lineage>
        <taxon>Bacteria</taxon>
        <taxon>Bacillati</taxon>
        <taxon>Bacillota</taxon>
        <taxon>Bacilli</taxon>
        <taxon>Bacillales</taxon>
        <taxon>Bacillaceae</taxon>
        <taxon>Siminovitchia</taxon>
    </lineage>
</organism>
<dbReference type="RefSeq" id="WP_077113463.1">
    <property type="nucleotide sequence ID" value="NZ_JAFBFH010000034.1"/>
</dbReference>
<evidence type="ECO:0000313" key="1">
    <source>
        <dbReference type="EMBL" id="MBM7716878.1"/>
    </source>
</evidence>
<keyword evidence="2" id="KW-1185">Reference proteome</keyword>
<name>A0ABS2RDF6_9BACI</name>
<comment type="caution">
    <text evidence="1">The sequence shown here is derived from an EMBL/GenBank/DDBJ whole genome shotgun (WGS) entry which is preliminary data.</text>
</comment>
<protein>
    <submittedName>
        <fullName evidence="1">2,4-dienoyl-CoA reductase-like NADH-dependent reductase (Old Yellow Enzyme family)</fullName>
    </submittedName>
</protein>
<dbReference type="EMBL" id="JAFBFH010000034">
    <property type="protein sequence ID" value="MBM7716878.1"/>
    <property type="molecule type" value="Genomic_DNA"/>
</dbReference>
<gene>
    <name evidence="1" type="ORF">JOC94_003902</name>
</gene>
<accession>A0ABS2RDF6</accession>